<dbReference type="RefSeq" id="WP_183418003.1">
    <property type="nucleotide sequence ID" value="NZ_JACHXY010000001.1"/>
</dbReference>
<organism evidence="2 3">
    <name type="scientific">Microbacterium proteolyticum</name>
    <dbReference type="NCBI Taxonomy" id="1572644"/>
    <lineage>
        <taxon>Bacteria</taxon>
        <taxon>Bacillati</taxon>
        <taxon>Actinomycetota</taxon>
        <taxon>Actinomycetes</taxon>
        <taxon>Micrococcales</taxon>
        <taxon>Microbacteriaceae</taxon>
        <taxon>Microbacterium</taxon>
    </lineage>
</organism>
<evidence type="ECO:0000313" key="2">
    <source>
        <dbReference type="EMBL" id="MBB3156453.1"/>
    </source>
</evidence>
<feature type="domain" description="Zinc-ribbon" evidence="1">
    <location>
        <begin position="4"/>
        <end position="87"/>
    </location>
</feature>
<evidence type="ECO:0000259" key="1">
    <source>
        <dbReference type="Pfam" id="PF10005"/>
    </source>
</evidence>
<evidence type="ECO:0000313" key="3">
    <source>
        <dbReference type="Proteomes" id="UP000543579"/>
    </source>
</evidence>
<protein>
    <recommendedName>
        <fullName evidence="1">Zinc-ribbon domain-containing protein</fullName>
    </recommendedName>
</protein>
<accession>A0A7W5CF11</accession>
<proteinExistence type="predicted"/>
<reference evidence="2 3" key="1">
    <citation type="submission" date="2020-08" db="EMBL/GenBank/DDBJ databases">
        <title>Genomic Encyclopedia of Type Strains, Phase III (KMG-III): the genomes of soil and plant-associated and newly described type strains.</title>
        <authorList>
            <person name="Whitman W."/>
        </authorList>
    </citation>
    <scope>NUCLEOTIDE SEQUENCE [LARGE SCALE GENOMIC DNA]</scope>
    <source>
        <strain evidence="2 3">CECT 8356</strain>
    </source>
</reference>
<dbReference type="Pfam" id="PF10005">
    <property type="entry name" value="Zn_ribbon_DZR_6"/>
    <property type="match status" value="1"/>
</dbReference>
<dbReference type="Pfam" id="PF15887">
    <property type="entry name" value="Peptidase_Mx"/>
    <property type="match status" value="1"/>
</dbReference>
<dbReference type="InterPro" id="IPR031321">
    <property type="entry name" value="UCP012641"/>
</dbReference>
<gene>
    <name evidence="2" type="ORF">FHS07_000137</name>
</gene>
<comment type="caution">
    <text evidence="2">The sequence shown here is derived from an EMBL/GenBank/DDBJ whole genome shotgun (WGS) entry which is preliminary data.</text>
</comment>
<dbReference type="EMBL" id="JACHXY010000001">
    <property type="protein sequence ID" value="MBB3156453.1"/>
    <property type="molecule type" value="Genomic_DNA"/>
</dbReference>
<dbReference type="InterPro" id="IPR011201">
    <property type="entry name" value="Zinc-ribbon_6_bact"/>
</dbReference>
<dbReference type="Proteomes" id="UP000543579">
    <property type="component" value="Unassembled WGS sequence"/>
</dbReference>
<name>A0A7W5CF11_9MICO</name>
<dbReference type="PIRSF" id="PIRSF012641">
    <property type="entry name" value="UCP012641"/>
    <property type="match status" value="1"/>
</dbReference>
<sequence length="329" mass="36902">MKAFRCRVCGNALYFENSVCLSCGTGLGYSRDEADIVPVDGYGRYVDAAGLIWHVCRNLNLSGCTWLARFPGGQCSACDLTRVRPNDADAKGLSQFPVAERAKRWLLVDLDRLGFPVVGKGEDATYGLCFDLLSSVAENVTIGHADGVITMDLAESDDAYRVRVQEQLGEPYRTMLGHFRHEVGHYMEWRLVEGTDRIAEARRLFGDETADYQAEIDRHYSQGPPANWWERYISTYATMHPYEDFAETWAHFLHMTDTVETAHIYGLARTGGIQDSPSFRAFVTDTWIPLSTALNMVNRSMGKADLYPFVIPDPVLDKLDFIASLRPGS</sequence>
<dbReference type="AlphaFoldDB" id="A0A7W5CF11"/>